<evidence type="ECO:0000313" key="2">
    <source>
        <dbReference type="EMBL" id="PSN96344.1"/>
    </source>
</evidence>
<keyword evidence="1" id="KW-1133">Transmembrane helix</keyword>
<dbReference type="InterPro" id="IPR015943">
    <property type="entry name" value="WD40/YVTN_repeat-like_dom_sf"/>
</dbReference>
<evidence type="ECO:0008006" key="4">
    <source>
        <dbReference type="Google" id="ProtNLM"/>
    </source>
</evidence>
<dbReference type="SUPFAM" id="SSF51004">
    <property type="entry name" value="C-terminal (heme d1) domain of cytochrome cd1-nitrite reductase"/>
    <property type="match status" value="1"/>
</dbReference>
<accession>A0A2R6BCH5</accession>
<protein>
    <recommendedName>
        <fullName evidence="4">SMP-30/Gluconolactonase/LRE-like region domain-containing protein</fullName>
    </recommendedName>
</protein>
<dbReference type="NCBIfam" id="TIGR02276">
    <property type="entry name" value="beta_rpt_yvtn"/>
    <property type="match status" value="1"/>
</dbReference>
<dbReference type="Gene3D" id="2.130.10.10">
    <property type="entry name" value="YVTN repeat-like/Quinoprotein amine dehydrogenase"/>
    <property type="match status" value="1"/>
</dbReference>
<organism evidence="2 3">
    <name type="scientific">Candidatus Marsarchaeota G2 archaeon ECH_B_SAG-C16</name>
    <dbReference type="NCBI Taxonomy" id="1978163"/>
    <lineage>
        <taxon>Archaea</taxon>
        <taxon>Candidatus Marsarchaeota</taxon>
        <taxon>Candidatus Marsarchaeota group 2</taxon>
    </lineage>
</organism>
<dbReference type="AlphaFoldDB" id="A0A2R6BCH5"/>
<name>A0A2R6BCH5_9ARCH</name>
<feature type="transmembrane region" description="Helical" evidence="1">
    <location>
        <begin position="7"/>
        <end position="27"/>
    </location>
</feature>
<evidence type="ECO:0000256" key="1">
    <source>
        <dbReference type="SAM" id="Phobius"/>
    </source>
</evidence>
<keyword evidence="1" id="KW-0812">Transmembrane</keyword>
<reference evidence="2 3" key="1">
    <citation type="submission" date="2017-04" db="EMBL/GenBank/DDBJ databases">
        <title>Novel microbial lineages endemic to geothermal iron-oxide mats fill important gaps in the evolutionary history of Archaea.</title>
        <authorList>
            <person name="Jay Z.J."/>
            <person name="Beam J.P."/>
            <person name="Dlakic M."/>
            <person name="Rusch D.B."/>
            <person name="Kozubal M.A."/>
            <person name="Inskeep W.P."/>
        </authorList>
    </citation>
    <scope>NUCLEOTIDE SEQUENCE [LARGE SCALE GENOMIC DNA]</scope>
    <source>
        <strain evidence="2">ECH_B_SAG-C16</strain>
    </source>
</reference>
<dbReference type="EMBL" id="NEXK01000048">
    <property type="protein sequence ID" value="PSN96344.1"/>
    <property type="molecule type" value="Genomic_DNA"/>
</dbReference>
<dbReference type="InterPro" id="IPR011964">
    <property type="entry name" value="YVTN_b-propeller_repeat"/>
</dbReference>
<evidence type="ECO:0000313" key="3">
    <source>
        <dbReference type="Proteomes" id="UP000240681"/>
    </source>
</evidence>
<dbReference type="InterPro" id="IPR011048">
    <property type="entry name" value="Haem_d1_sf"/>
</dbReference>
<sequence length="208" mass="22078">MYKENELIKIIAVSILLLFSASVFSIMDHEYGSGKSASPSSISGNISNTDIAPAAQNSSQNNSAGFVKYTIVLSNNTLINGNFINGQFANTSNGQIPFGVAFDSANGYIYITNIGSNNVWVINGATNKVIANISVGKHPQGVAFDPSNGYIYVANAGSDTVSVISIPAIAKEYKASFMESVLLIYITITIVILVVAIGAVIAMRRRKK</sequence>
<keyword evidence="1" id="KW-0472">Membrane</keyword>
<proteinExistence type="predicted"/>
<dbReference type="PANTHER" id="PTHR47197">
    <property type="entry name" value="PROTEIN NIRF"/>
    <property type="match status" value="1"/>
</dbReference>
<comment type="caution">
    <text evidence="2">The sequence shown here is derived from an EMBL/GenBank/DDBJ whole genome shotgun (WGS) entry which is preliminary data.</text>
</comment>
<dbReference type="PANTHER" id="PTHR47197:SF3">
    <property type="entry name" value="DIHYDRO-HEME D1 DEHYDROGENASE"/>
    <property type="match status" value="1"/>
</dbReference>
<feature type="transmembrane region" description="Helical" evidence="1">
    <location>
        <begin position="182"/>
        <end position="203"/>
    </location>
</feature>
<gene>
    <name evidence="2" type="ORF">B9Q09_02310</name>
</gene>
<dbReference type="Proteomes" id="UP000240681">
    <property type="component" value="Unassembled WGS sequence"/>
</dbReference>
<dbReference type="InterPro" id="IPR051200">
    <property type="entry name" value="Host-pathogen_enzymatic-act"/>
</dbReference>